<dbReference type="AlphaFoldDB" id="A0A9W7W4X4"/>
<dbReference type="InterPro" id="IPR028361">
    <property type="entry name" value="GPI_transamidase"/>
</dbReference>
<feature type="chain" id="PRO_5040863612" evidence="7">
    <location>
        <begin position="25"/>
        <end position="413"/>
    </location>
</feature>
<reference evidence="8 9" key="2">
    <citation type="journal article" date="2021" name="Curr. Genet.">
        <title>Genetic response to nitrogen starvation in the aggressive Eucalyptus foliar pathogen Teratosphaeria destructans.</title>
        <authorList>
            <person name="Havenga M."/>
            <person name="Wingfield B.D."/>
            <person name="Wingfield M.J."/>
            <person name="Dreyer L.L."/>
            <person name="Roets F."/>
            <person name="Aylward J."/>
        </authorList>
    </citation>
    <scope>NUCLEOTIDE SEQUENCE [LARGE SCALE GENOMIC DNA]</scope>
    <source>
        <strain evidence="8">CMW44962</strain>
    </source>
</reference>
<evidence type="ECO:0000256" key="6">
    <source>
        <dbReference type="SAM" id="Coils"/>
    </source>
</evidence>
<evidence type="ECO:0000313" key="8">
    <source>
        <dbReference type="EMBL" id="KAH9838935.1"/>
    </source>
</evidence>
<proteinExistence type="inferred from homology"/>
<dbReference type="Proteomes" id="UP001138500">
    <property type="component" value="Unassembled WGS sequence"/>
</dbReference>
<evidence type="ECO:0000256" key="2">
    <source>
        <dbReference type="ARBA" id="ARBA00009941"/>
    </source>
</evidence>
<evidence type="ECO:0000256" key="3">
    <source>
        <dbReference type="ARBA" id="ARBA00022502"/>
    </source>
</evidence>
<accession>A0A9W7W4X4</accession>
<dbReference type="Gene3D" id="3.40.50.1460">
    <property type="match status" value="1"/>
</dbReference>
<dbReference type="GO" id="GO:0003923">
    <property type="term" value="F:GPI-anchor transamidase activity"/>
    <property type="evidence" value="ECO:0007669"/>
    <property type="project" value="InterPro"/>
</dbReference>
<evidence type="ECO:0000256" key="7">
    <source>
        <dbReference type="SAM" id="SignalP"/>
    </source>
</evidence>
<evidence type="ECO:0000256" key="1">
    <source>
        <dbReference type="ARBA" id="ARBA00004687"/>
    </source>
</evidence>
<feature type="active site" description="Nucleophile" evidence="5">
    <location>
        <position position="202"/>
    </location>
</feature>
<protein>
    <submittedName>
        <fullName evidence="8">GPI-anchor transamidase</fullName>
    </submittedName>
</protein>
<dbReference type="InterPro" id="IPR001096">
    <property type="entry name" value="Peptidase_C13"/>
</dbReference>
<dbReference type="GO" id="GO:0006506">
    <property type="term" value="P:GPI anchor biosynthetic process"/>
    <property type="evidence" value="ECO:0007669"/>
    <property type="project" value="UniProtKB-KW"/>
</dbReference>
<keyword evidence="9" id="KW-1185">Reference proteome</keyword>
<comment type="pathway">
    <text evidence="1">Glycolipid biosynthesis; glycosylphosphatidylinositol-anchor biosynthesis.</text>
</comment>
<dbReference type="PRINTS" id="PR00776">
    <property type="entry name" value="HEMOGLOBNASE"/>
</dbReference>
<sequence>MRLFALPTAVLALLALDLPSITAAAQHTSNWAVLVSTSRFWFNYRHMANTLSLYRTVKRLGIPDSQIILMLPDDMACNPRNTFSGAVFNDKSRELDLYDQIRTEETEGMPGGIEVDYRGNEVTVENFIRLLTDRWPASHPTSKRLTTDDRSNILIYMTGHGGDSFLKFQDAEEISSHDLADAFEQMYEKRRYHEMLFMIDTCQANTMYTEFYSPGIIATGSSEKDQSSYSHHADQDVGVAVIDRWTYFNLEFLETRLNSTSSDVKLGELFDFMTFERVHSDAGVRYDLLEGGEQTVRDRRVLDFFGNVQGVEVEASSAGARGEDLSDWKADLEALQRIYERQVQEMNGTQTESKGEPVNEHLTAGTVMVGVERNVLDMAKAGSGESWFKKAIGAGSLMALGAAWMLGTRIGGK</sequence>
<dbReference type="OrthoDB" id="192611at2759"/>
<dbReference type="Pfam" id="PF01650">
    <property type="entry name" value="Peptidase_C13"/>
    <property type="match status" value="1"/>
</dbReference>
<feature type="coiled-coil region" evidence="6">
    <location>
        <begin position="325"/>
        <end position="352"/>
    </location>
</feature>
<feature type="active site" evidence="5">
    <location>
        <position position="160"/>
    </location>
</feature>
<dbReference type="FunFam" id="3.40.50.1460:FF:000003">
    <property type="entry name" value="GPI-anchor transamidase"/>
    <property type="match status" value="1"/>
</dbReference>
<dbReference type="PIRSF" id="PIRSF019663">
    <property type="entry name" value="Legumain"/>
    <property type="match status" value="1"/>
</dbReference>
<dbReference type="EMBL" id="RIBY02000668">
    <property type="protein sequence ID" value="KAH9838935.1"/>
    <property type="molecule type" value="Genomic_DNA"/>
</dbReference>
<dbReference type="PANTHER" id="PTHR48067">
    <property type="entry name" value="GPI-ANCHOR TRANSAMIDASE"/>
    <property type="match status" value="1"/>
</dbReference>
<organism evidence="8 9">
    <name type="scientific">Teratosphaeria destructans</name>
    <dbReference type="NCBI Taxonomy" id="418781"/>
    <lineage>
        <taxon>Eukaryota</taxon>
        <taxon>Fungi</taxon>
        <taxon>Dikarya</taxon>
        <taxon>Ascomycota</taxon>
        <taxon>Pezizomycotina</taxon>
        <taxon>Dothideomycetes</taxon>
        <taxon>Dothideomycetidae</taxon>
        <taxon>Mycosphaerellales</taxon>
        <taxon>Teratosphaeriaceae</taxon>
        <taxon>Teratosphaeria</taxon>
    </lineage>
</organism>
<dbReference type="PIRSF" id="PIRSF500138">
    <property type="entry name" value="GPI8"/>
    <property type="match status" value="1"/>
</dbReference>
<keyword evidence="4 7" id="KW-0732">Signal</keyword>
<gene>
    <name evidence="8" type="ORF">Tdes44962_MAKER01786</name>
</gene>
<feature type="signal peptide" evidence="7">
    <location>
        <begin position="1"/>
        <end position="24"/>
    </location>
</feature>
<name>A0A9W7W4X4_9PEZI</name>
<evidence type="ECO:0000256" key="5">
    <source>
        <dbReference type="PIRSR" id="PIRSR019663-1"/>
    </source>
</evidence>
<keyword evidence="3" id="KW-0337">GPI-anchor biosynthesis</keyword>
<comment type="caution">
    <text evidence="8">The sequence shown here is derived from an EMBL/GenBank/DDBJ whole genome shotgun (WGS) entry which is preliminary data.</text>
</comment>
<dbReference type="GO" id="GO:0016255">
    <property type="term" value="P:attachment of GPI anchor to protein"/>
    <property type="evidence" value="ECO:0007669"/>
    <property type="project" value="InterPro"/>
</dbReference>
<dbReference type="GO" id="GO:0006508">
    <property type="term" value="P:proteolysis"/>
    <property type="evidence" value="ECO:0007669"/>
    <property type="project" value="InterPro"/>
</dbReference>
<evidence type="ECO:0000256" key="4">
    <source>
        <dbReference type="ARBA" id="ARBA00022729"/>
    </source>
</evidence>
<comment type="similarity">
    <text evidence="2">Belongs to the peptidase C13 family.</text>
</comment>
<dbReference type="PANTHER" id="PTHR48067:SF1">
    <property type="entry name" value="GPI-ANCHOR TRANSAMIDASE"/>
    <property type="match status" value="1"/>
</dbReference>
<dbReference type="GO" id="GO:0042765">
    <property type="term" value="C:GPI-anchor transamidase complex"/>
    <property type="evidence" value="ECO:0007669"/>
    <property type="project" value="InterPro"/>
</dbReference>
<reference evidence="8 9" key="1">
    <citation type="journal article" date="2018" name="IMA Fungus">
        <title>IMA Genome-F 10: Nine draft genome sequences of Claviceps purpurea s.lat., including C. arundinis, C. humidiphila, and C. cf. spartinae, pseudomolecules for the pitch canker pathogen Fusarium circinatum, draft genome of Davidsoniella eucalypti, Grosmannia galeiformis, Quambalaria eucalypti, and Teratosphaeria destructans.</title>
        <authorList>
            <person name="Wingfield B.D."/>
            <person name="Liu M."/>
            <person name="Nguyen H.D."/>
            <person name="Lane F.A."/>
            <person name="Morgan S.W."/>
            <person name="De Vos L."/>
            <person name="Wilken P.M."/>
            <person name="Duong T.A."/>
            <person name="Aylward J."/>
            <person name="Coetzee M.P."/>
            <person name="Dadej K."/>
            <person name="De Beer Z.W."/>
            <person name="Findlay W."/>
            <person name="Havenga M."/>
            <person name="Kolarik M."/>
            <person name="Menzies J.G."/>
            <person name="Naidoo K."/>
            <person name="Pochopski O."/>
            <person name="Shoukouhi P."/>
            <person name="Santana Q.C."/>
            <person name="Seifert K.A."/>
            <person name="Soal N."/>
            <person name="Steenkamp E.T."/>
            <person name="Tatham C.T."/>
            <person name="van der Nest M.A."/>
            <person name="Wingfield M.J."/>
        </authorList>
    </citation>
    <scope>NUCLEOTIDE SEQUENCE [LARGE SCALE GENOMIC DNA]</scope>
    <source>
        <strain evidence="8">CMW44962</strain>
    </source>
</reference>
<keyword evidence="6" id="KW-0175">Coiled coil</keyword>
<evidence type="ECO:0000313" key="9">
    <source>
        <dbReference type="Proteomes" id="UP001138500"/>
    </source>
</evidence>